<dbReference type="Gene3D" id="3.40.30.120">
    <property type="match status" value="1"/>
</dbReference>
<dbReference type="GO" id="GO:0016709">
    <property type="term" value="F:oxidoreductase activity, acting on paired donors, with incorporation or reduction of molecular oxygen, NAD(P)H as one donor, and incorporation of one atom of oxygen"/>
    <property type="evidence" value="ECO:0007669"/>
    <property type="project" value="UniProtKB-ARBA"/>
</dbReference>
<dbReference type="Gene3D" id="3.50.50.60">
    <property type="entry name" value="FAD/NAD(P)-binding domain"/>
    <property type="match status" value="1"/>
</dbReference>
<feature type="domain" description="FAD-binding" evidence="4">
    <location>
        <begin position="21"/>
        <end position="359"/>
    </location>
</feature>
<protein>
    <submittedName>
        <fullName evidence="5">DacO2</fullName>
    </submittedName>
</protein>
<evidence type="ECO:0000259" key="4">
    <source>
        <dbReference type="Pfam" id="PF01494"/>
    </source>
</evidence>
<dbReference type="InterPro" id="IPR036188">
    <property type="entry name" value="FAD/NAD-bd_sf"/>
</dbReference>
<keyword evidence="3" id="KW-0274">FAD</keyword>
<dbReference type="GO" id="GO:0071949">
    <property type="term" value="F:FAD binding"/>
    <property type="evidence" value="ECO:0007669"/>
    <property type="project" value="InterPro"/>
</dbReference>
<organism evidence="5">
    <name type="scientific">Dactylosporangium sp. SC14051</name>
    <dbReference type="NCBI Taxonomy" id="1239282"/>
    <lineage>
        <taxon>Bacteria</taxon>
        <taxon>Bacillati</taxon>
        <taxon>Actinomycetota</taxon>
        <taxon>Actinomycetes</taxon>
        <taxon>Micromonosporales</taxon>
        <taxon>Micromonosporaceae</taxon>
        <taxon>Dactylosporangium</taxon>
    </lineage>
</organism>
<comment type="cofactor">
    <cofactor evidence="1">
        <name>FAD</name>
        <dbReference type="ChEBI" id="CHEBI:57692"/>
    </cofactor>
</comment>
<dbReference type="Gene3D" id="3.30.70.2450">
    <property type="match status" value="1"/>
</dbReference>
<dbReference type="InterPro" id="IPR002938">
    <property type="entry name" value="FAD-bd"/>
</dbReference>
<dbReference type="InterPro" id="IPR050641">
    <property type="entry name" value="RIFMO-like"/>
</dbReference>
<dbReference type="PANTHER" id="PTHR43004">
    <property type="entry name" value="TRK SYSTEM POTASSIUM UPTAKE PROTEIN"/>
    <property type="match status" value="1"/>
</dbReference>
<reference evidence="5" key="1">
    <citation type="journal article" date="2012" name="Angew. Chem. Int. Ed. Engl.">
        <title>Heterologous Expression and Manipulation of Three Tetracycline Biosynthetic Pathways.</title>
        <authorList>
            <person name="Wang P."/>
            <person name="Kim W."/>
            <person name="Pickens L.B."/>
            <person name="Gao X."/>
            <person name="Tang Y."/>
        </authorList>
    </citation>
    <scope>NUCLEOTIDE SEQUENCE</scope>
    <source>
        <strain evidence="5">SC14051</strain>
    </source>
</reference>
<dbReference type="AlphaFoldDB" id="K4I7W3"/>
<dbReference type="EMBL" id="JX262387">
    <property type="protein sequence ID" value="AFU65903.1"/>
    <property type="molecule type" value="Genomic_DNA"/>
</dbReference>
<evidence type="ECO:0000256" key="3">
    <source>
        <dbReference type="ARBA" id="ARBA00022827"/>
    </source>
</evidence>
<gene>
    <name evidence="5" type="primary">dacO2</name>
</gene>
<proteinExistence type="predicted"/>
<accession>K4I7W3</accession>
<evidence type="ECO:0000313" key="5">
    <source>
        <dbReference type="EMBL" id="AFU65903.1"/>
    </source>
</evidence>
<evidence type="ECO:0000256" key="1">
    <source>
        <dbReference type="ARBA" id="ARBA00001974"/>
    </source>
</evidence>
<dbReference type="PANTHER" id="PTHR43004:SF19">
    <property type="entry name" value="BINDING MONOOXYGENASE, PUTATIVE (JCVI)-RELATED"/>
    <property type="match status" value="1"/>
</dbReference>
<name>K4I7W3_9ACTN</name>
<keyword evidence="2" id="KW-0285">Flavoprotein</keyword>
<dbReference type="Pfam" id="PF01494">
    <property type="entry name" value="FAD_binding_3"/>
    <property type="match status" value="1"/>
</dbReference>
<dbReference type="SUPFAM" id="SSF51905">
    <property type="entry name" value="FAD/NAD(P)-binding domain"/>
    <property type="match status" value="1"/>
</dbReference>
<evidence type="ECO:0000256" key="2">
    <source>
        <dbReference type="ARBA" id="ARBA00022630"/>
    </source>
</evidence>
<dbReference type="PRINTS" id="PR00420">
    <property type="entry name" value="RNGMNOXGNASE"/>
</dbReference>
<sequence>MVEPRSAQWPHPRQEKPMNADVDVLVVGAGPVGLTAAHELARRGVAVRIVDRAAGPAVTSRATATHARTMETYAQMGLAGEFLRRGQRVEHFTMHRAGRRLIRLDTDYSHLPTRFPFTLQVDQVIAEEILRDALHRLGVDVEWGVGLVDLTNHPDRVDVVLQRADSTVQRLTVPWLVGADGGHSTVRKRLDLRLQGDSTETWLIADAVVDAPLPRDSLHWMHTGNGTIMLVPFPAEGKWRLLDTVDVTGADDPDAVAVRFARKMSRALRTPVHVRKPTWVSVFEIQQRMIGQMRAGRCFVAGDAAHVHSPASGQGLNTGVQDAYNLCWKLADVIRGHADDALLDSYSAERVPIGETLLASTRTATGLVALRNAAAPVLLPVGLGVLNAVKPLKRKVERKIMEGMSGLALHYAGSPLSAAAADGPGVRPGYRVACSTEEERRSPGWAAMCAELADPRWTLLGVASPDPAVAEALRDAVRRFGRTVSVRTLLDAARSERYPDPLPDPDRAVHERLGLGAGDYALVRPDGYLAGKGRLSTAQDLATALRGFGLRPGEHATTR</sequence>